<feature type="domain" description="N-acetyltransferase" evidence="3">
    <location>
        <begin position="5"/>
        <end position="169"/>
    </location>
</feature>
<dbReference type="Proteomes" id="UP001596417">
    <property type="component" value="Unassembled WGS sequence"/>
</dbReference>
<dbReference type="GeneID" id="76200559"/>
<dbReference type="InterPro" id="IPR016181">
    <property type="entry name" value="Acyl_CoA_acyltransferase"/>
</dbReference>
<evidence type="ECO:0000256" key="1">
    <source>
        <dbReference type="ARBA" id="ARBA00022679"/>
    </source>
</evidence>
<organism evidence="4 5">
    <name type="scientific">Halocatena marina</name>
    <dbReference type="NCBI Taxonomy" id="2934937"/>
    <lineage>
        <taxon>Archaea</taxon>
        <taxon>Methanobacteriati</taxon>
        <taxon>Methanobacteriota</taxon>
        <taxon>Stenosarchaea group</taxon>
        <taxon>Halobacteria</taxon>
        <taxon>Halobacteriales</taxon>
        <taxon>Natronomonadaceae</taxon>
        <taxon>Halocatena</taxon>
    </lineage>
</organism>
<name>A0ABD5YSA8_9EURY</name>
<gene>
    <name evidence="4" type="ORF">ACFQL7_14350</name>
</gene>
<dbReference type="CDD" id="cd04301">
    <property type="entry name" value="NAT_SF"/>
    <property type="match status" value="1"/>
</dbReference>
<dbReference type="SUPFAM" id="SSF55729">
    <property type="entry name" value="Acyl-CoA N-acyltransferases (Nat)"/>
    <property type="match status" value="1"/>
</dbReference>
<evidence type="ECO:0000313" key="5">
    <source>
        <dbReference type="Proteomes" id="UP001596417"/>
    </source>
</evidence>
<proteinExistence type="predicted"/>
<keyword evidence="1 4" id="KW-0808">Transferase</keyword>
<dbReference type="GO" id="GO:0016746">
    <property type="term" value="F:acyltransferase activity"/>
    <property type="evidence" value="ECO:0007669"/>
    <property type="project" value="UniProtKB-KW"/>
</dbReference>
<dbReference type="Gene3D" id="3.40.630.30">
    <property type="match status" value="1"/>
</dbReference>
<dbReference type="Pfam" id="PF00583">
    <property type="entry name" value="Acetyltransf_1"/>
    <property type="match status" value="1"/>
</dbReference>
<dbReference type="PANTHER" id="PTHR43877:SF5">
    <property type="entry name" value="BLL8307 PROTEIN"/>
    <property type="match status" value="1"/>
</dbReference>
<accession>A0ABD5YSA8</accession>
<evidence type="ECO:0000313" key="4">
    <source>
        <dbReference type="EMBL" id="MFC7190894.1"/>
    </source>
</evidence>
<dbReference type="InterPro" id="IPR050832">
    <property type="entry name" value="Bact_Acetyltransf"/>
</dbReference>
<keyword evidence="2 4" id="KW-0012">Acyltransferase</keyword>
<keyword evidence="5" id="KW-1185">Reference proteome</keyword>
<dbReference type="EMBL" id="JBHTAX010000001">
    <property type="protein sequence ID" value="MFC7190894.1"/>
    <property type="molecule type" value="Genomic_DNA"/>
</dbReference>
<reference evidence="4 5" key="1">
    <citation type="journal article" date="2019" name="Int. J. Syst. Evol. Microbiol.">
        <title>The Global Catalogue of Microorganisms (GCM) 10K type strain sequencing project: providing services to taxonomists for standard genome sequencing and annotation.</title>
        <authorList>
            <consortium name="The Broad Institute Genomics Platform"/>
            <consortium name="The Broad Institute Genome Sequencing Center for Infectious Disease"/>
            <person name="Wu L."/>
            <person name="Ma J."/>
        </authorList>
    </citation>
    <scope>NUCLEOTIDE SEQUENCE [LARGE SCALE GENOMIC DNA]</scope>
    <source>
        <strain evidence="4 5">RDMS1</strain>
    </source>
</reference>
<comment type="caution">
    <text evidence="4">The sequence shown here is derived from an EMBL/GenBank/DDBJ whole genome shotgun (WGS) entry which is preliminary data.</text>
</comment>
<dbReference type="InterPro" id="IPR000182">
    <property type="entry name" value="GNAT_dom"/>
</dbReference>
<dbReference type="PROSITE" id="PS51186">
    <property type="entry name" value="GNAT"/>
    <property type="match status" value="1"/>
</dbReference>
<protein>
    <submittedName>
        <fullName evidence="4">GNAT family N-acetyltransferase</fullName>
        <ecNumber evidence="4">2.3.-.-</ecNumber>
    </submittedName>
</protein>
<dbReference type="EC" id="2.3.-.-" evidence="4"/>
<sequence>MTERLSLRQYASDDRTRVDAVMEAALRDTGAYFEEVPHASTAPIEEEYLDSGGEFLVGEVDSEIVAIGAFRPVGGLVSEYLDSIADGTVELKRIHVAPEQQRLGYGQQILDELQRRAHNRGYTALVLLTTSLQKAAHRFYESNGFIEIDRTRVTAAGKSFDDIIYRKYL</sequence>
<dbReference type="PANTHER" id="PTHR43877">
    <property type="entry name" value="AMINOALKYLPHOSPHONATE N-ACETYLTRANSFERASE-RELATED-RELATED"/>
    <property type="match status" value="1"/>
</dbReference>
<evidence type="ECO:0000256" key="2">
    <source>
        <dbReference type="ARBA" id="ARBA00023315"/>
    </source>
</evidence>
<dbReference type="AlphaFoldDB" id="A0ABD5YSA8"/>
<evidence type="ECO:0000259" key="3">
    <source>
        <dbReference type="PROSITE" id="PS51186"/>
    </source>
</evidence>
<dbReference type="RefSeq" id="WP_264555879.1">
    <property type="nucleotide sequence ID" value="NZ_CP109979.1"/>
</dbReference>